<name>A0A2A3E1N3_APICC</name>
<dbReference type="CDD" id="cd18599">
    <property type="entry name" value="ABC_6TM_MRP5_8_9_D2"/>
    <property type="match status" value="1"/>
</dbReference>
<feature type="transmembrane region" description="Helical" evidence="11">
    <location>
        <begin position="408"/>
        <end position="428"/>
    </location>
</feature>
<evidence type="ECO:0000259" key="12">
    <source>
        <dbReference type="PROSITE" id="PS50893"/>
    </source>
</evidence>
<dbReference type="InterPro" id="IPR003593">
    <property type="entry name" value="AAA+_ATPase"/>
</dbReference>
<dbReference type="CDD" id="cd03250">
    <property type="entry name" value="ABCC_MRP_domain1"/>
    <property type="match status" value="1"/>
</dbReference>
<dbReference type="OrthoDB" id="6500128at2759"/>
<evidence type="ECO:0000259" key="13">
    <source>
        <dbReference type="PROSITE" id="PS50929"/>
    </source>
</evidence>
<dbReference type="GO" id="GO:0140359">
    <property type="term" value="F:ABC-type transporter activity"/>
    <property type="evidence" value="ECO:0007669"/>
    <property type="project" value="InterPro"/>
</dbReference>
<dbReference type="InterPro" id="IPR050173">
    <property type="entry name" value="ABC_transporter_C-like"/>
</dbReference>
<evidence type="ECO:0000256" key="2">
    <source>
        <dbReference type="ARBA" id="ARBA00009726"/>
    </source>
</evidence>
<evidence type="ECO:0000256" key="7">
    <source>
        <dbReference type="ARBA" id="ARBA00022840"/>
    </source>
</evidence>
<dbReference type="GO" id="GO:0005524">
    <property type="term" value="F:ATP binding"/>
    <property type="evidence" value="ECO:0007669"/>
    <property type="project" value="UniProtKB-KW"/>
</dbReference>
<organism evidence="14 15">
    <name type="scientific">Apis cerana cerana</name>
    <name type="common">Oriental honeybee</name>
    <dbReference type="NCBI Taxonomy" id="94128"/>
    <lineage>
        <taxon>Eukaryota</taxon>
        <taxon>Metazoa</taxon>
        <taxon>Ecdysozoa</taxon>
        <taxon>Arthropoda</taxon>
        <taxon>Hexapoda</taxon>
        <taxon>Insecta</taxon>
        <taxon>Pterygota</taxon>
        <taxon>Neoptera</taxon>
        <taxon>Endopterygota</taxon>
        <taxon>Hymenoptera</taxon>
        <taxon>Apocrita</taxon>
        <taxon>Aculeata</taxon>
        <taxon>Apoidea</taxon>
        <taxon>Anthophila</taxon>
        <taxon>Apidae</taxon>
        <taxon>Apis</taxon>
    </lineage>
</organism>
<dbReference type="SMART" id="SM00382">
    <property type="entry name" value="AAA"/>
    <property type="match status" value="2"/>
</dbReference>
<dbReference type="SUPFAM" id="SSF90123">
    <property type="entry name" value="ABC transporter transmembrane region"/>
    <property type="match status" value="2"/>
</dbReference>
<dbReference type="InterPro" id="IPR036640">
    <property type="entry name" value="ABC1_TM_sf"/>
</dbReference>
<protein>
    <submittedName>
        <fullName evidence="14">Multidrug resistance-associated protein</fullName>
    </submittedName>
</protein>
<evidence type="ECO:0000256" key="10">
    <source>
        <dbReference type="ARBA" id="ARBA00023180"/>
    </source>
</evidence>
<dbReference type="CDD" id="cd03244">
    <property type="entry name" value="ABCC_MRP_domain2"/>
    <property type="match status" value="1"/>
</dbReference>
<evidence type="ECO:0000256" key="6">
    <source>
        <dbReference type="ARBA" id="ARBA00022741"/>
    </source>
</evidence>
<dbReference type="InterPro" id="IPR011527">
    <property type="entry name" value="ABC1_TM_dom"/>
</dbReference>
<dbReference type="GO" id="GO:0016020">
    <property type="term" value="C:membrane"/>
    <property type="evidence" value="ECO:0007669"/>
    <property type="project" value="InterPro"/>
</dbReference>
<dbReference type="EMBL" id="KZ288466">
    <property type="protein sequence ID" value="PBC25434.1"/>
    <property type="molecule type" value="Genomic_DNA"/>
</dbReference>
<feature type="transmembrane region" description="Helical" evidence="11">
    <location>
        <begin position="910"/>
        <end position="934"/>
    </location>
</feature>
<feature type="transmembrane region" description="Helical" evidence="11">
    <location>
        <begin position="298"/>
        <end position="316"/>
    </location>
</feature>
<dbReference type="FunFam" id="1.20.1560.10:FF:000012">
    <property type="entry name" value="ATP binding cassette subfamily C member 5"/>
    <property type="match status" value="1"/>
</dbReference>
<dbReference type="PROSITE" id="PS50893">
    <property type="entry name" value="ABC_TRANSPORTER_2"/>
    <property type="match status" value="2"/>
</dbReference>
<feature type="transmembrane region" description="Helical" evidence="11">
    <location>
        <begin position="849"/>
        <end position="873"/>
    </location>
</feature>
<dbReference type="CDD" id="cd18592">
    <property type="entry name" value="ABC_6TM_MRP5_8_9_D1"/>
    <property type="match status" value="1"/>
</dbReference>
<dbReference type="PANTHER" id="PTHR24223">
    <property type="entry name" value="ATP-BINDING CASSETTE SUB-FAMILY C"/>
    <property type="match status" value="1"/>
</dbReference>
<dbReference type="Pfam" id="PF00664">
    <property type="entry name" value="ABC_membrane"/>
    <property type="match status" value="2"/>
</dbReference>
<keyword evidence="4 11" id="KW-0812">Transmembrane</keyword>
<dbReference type="Proteomes" id="UP000242457">
    <property type="component" value="Unassembled WGS sequence"/>
</dbReference>
<keyword evidence="7" id="KW-0067">ATP-binding</keyword>
<evidence type="ECO:0000256" key="5">
    <source>
        <dbReference type="ARBA" id="ARBA00022737"/>
    </source>
</evidence>
<evidence type="ECO:0000313" key="14">
    <source>
        <dbReference type="EMBL" id="PBC25434.1"/>
    </source>
</evidence>
<keyword evidence="5" id="KW-0677">Repeat</keyword>
<comment type="subcellular location">
    <subcellularLocation>
        <location evidence="1">Endomembrane system</location>
        <topology evidence="1">Multi-pass membrane protein</topology>
    </subcellularLocation>
</comment>
<keyword evidence="6" id="KW-0547">Nucleotide-binding</keyword>
<keyword evidence="15" id="KW-1185">Reference proteome</keyword>
<dbReference type="InterPro" id="IPR003439">
    <property type="entry name" value="ABC_transporter-like_ATP-bd"/>
</dbReference>
<dbReference type="Gene3D" id="3.40.50.300">
    <property type="entry name" value="P-loop containing nucleotide triphosphate hydrolases"/>
    <property type="match status" value="2"/>
</dbReference>
<dbReference type="STRING" id="94128.A0A2A3E1N3"/>
<evidence type="ECO:0000256" key="1">
    <source>
        <dbReference type="ARBA" id="ARBA00004127"/>
    </source>
</evidence>
<evidence type="ECO:0000313" key="15">
    <source>
        <dbReference type="Proteomes" id="UP000242457"/>
    </source>
</evidence>
<dbReference type="FunFam" id="3.40.50.300:FF:000997">
    <property type="entry name" value="Multidrug resistance-associated protein 1"/>
    <property type="match status" value="1"/>
</dbReference>
<feature type="transmembrane region" description="Helical" evidence="11">
    <location>
        <begin position="995"/>
        <end position="1021"/>
    </location>
</feature>
<dbReference type="FunFam" id="3.40.50.300:FF:000610">
    <property type="entry name" value="Multidrug resistance-associated ABC transporter"/>
    <property type="match status" value="1"/>
</dbReference>
<dbReference type="FunFam" id="1.20.1560.10:FF:000015">
    <property type="entry name" value="multidrug resistance-associated protein 5 isoform X1"/>
    <property type="match status" value="1"/>
</dbReference>
<evidence type="ECO:0000256" key="8">
    <source>
        <dbReference type="ARBA" id="ARBA00022989"/>
    </source>
</evidence>
<dbReference type="InterPro" id="IPR017871">
    <property type="entry name" value="ABC_transporter-like_CS"/>
</dbReference>
<dbReference type="PROSITE" id="PS00211">
    <property type="entry name" value="ABC_TRANSPORTER_1"/>
    <property type="match status" value="2"/>
</dbReference>
<dbReference type="SUPFAM" id="SSF52540">
    <property type="entry name" value="P-loop containing nucleoside triphosphate hydrolases"/>
    <property type="match status" value="2"/>
</dbReference>
<dbReference type="Gene3D" id="1.20.1560.10">
    <property type="entry name" value="ABC transporter type 1, transmembrane domain"/>
    <property type="match status" value="2"/>
</dbReference>
<feature type="transmembrane region" description="Helical" evidence="11">
    <location>
        <begin position="159"/>
        <end position="181"/>
    </location>
</feature>
<accession>A0A2A3E1N3</accession>
<evidence type="ECO:0000256" key="11">
    <source>
        <dbReference type="SAM" id="Phobius"/>
    </source>
</evidence>
<keyword evidence="8 11" id="KW-1133">Transmembrane helix</keyword>
<feature type="domain" description="ABC transmembrane type-1" evidence="13">
    <location>
        <begin position="161"/>
        <end position="424"/>
    </location>
</feature>
<evidence type="ECO:0000256" key="3">
    <source>
        <dbReference type="ARBA" id="ARBA00022448"/>
    </source>
</evidence>
<dbReference type="GO" id="GO:0016887">
    <property type="term" value="F:ATP hydrolysis activity"/>
    <property type="evidence" value="ECO:0007669"/>
    <property type="project" value="InterPro"/>
</dbReference>
<dbReference type="InterPro" id="IPR027417">
    <property type="entry name" value="P-loop_NTPase"/>
</dbReference>
<keyword evidence="10" id="KW-0325">Glycoprotein</keyword>
<dbReference type="PROSITE" id="PS50929">
    <property type="entry name" value="ABC_TM1F"/>
    <property type="match status" value="2"/>
</dbReference>
<feature type="transmembrane region" description="Helical" evidence="11">
    <location>
        <begin position="270"/>
        <end position="292"/>
    </location>
</feature>
<dbReference type="PANTHER" id="PTHR24223:SF447">
    <property type="entry name" value="MULTIDRUG RESISTANCE-ASSOCIATED PROTEIN 5"/>
    <property type="match status" value="1"/>
</dbReference>
<feature type="domain" description="ABC transporter" evidence="12">
    <location>
        <begin position="544"/>
        <end position="767"/>
    </location>
</feature>
<reference evidence="14 15" key="1">
    <citation type="submission" date="2014-07" db="EMBL/GenBank/DDBJ databases">
        <title>Genomic and transcriptomic analysis on Apis cerana provide comprehensive insights into honey bee biology.</title>
        <authorList>
            <person name="Diao Q."/>
            <person name="Sun L."/>
            <person name="Zheng H."/>
            <person name="Zheng H."/>
            <person name="Xu S."/>
            <person name="Wang S."/>
            <person name="Zeng Z."/>
            <person name="Hu F."/>
            <person name="Su S."/>
            <person name="Wu J."/>
        </authorList>
    </citation>
    <scope>NUCLEOTIDE SEQUENCE [LARGE SCALE GENOMIC DNA]</scope>
    <source>
        <tissue evidence="14">Pupae without intestine</tissue>
    </source>
</reference>
<evidence type="ECO:0000256" key="9">
    <source>
        <dbReference type="ARBA" id="ARBA00023136"/>
    </source>
</evidence>
<feature type="transmembrane region" description="Helical" evidence="11">
    <location>
        <begin position="376"/>
        <end position="402"/>
    </location>
</feature>
<keyword evidence="3" id="KW-0813">Transport</keyword>
<comment type="similarity">
    <text evidence="2">Belongs to the ABC transporter superfamily. ABCC family. Conjugate transporter (TC 3.A.1.208) subfamily.</text>
</comment>
<sequence>MMENKTDILNDQSEDNKTQYINSERYDDANERQHFLLPNTYSRSPKIPIEYIKGTNIKRYNPALRNLIPIRRKNQNKEYMPADSAGLFSYIFYTWLTPYIWKAYKNGIDFTNIPYISTYESSKYNTHRLEILWQEELNKHGPYLASFPNVAWKFVRTRICIAGFLLSCSTICGFISSMILMKKVLEHVQSPEENIWIGIKWALLLTCCDFLRLIFFNWTWNTNIRTALRLKSACTTLLYKKIIRLNNLGNKSTGEMINLFTNDSQRLFDVVIYGPMIFSGPIIIICGIIYILWVFSPIALYGIFTFLVFYPCQYLLSRAVGYFRSKTVIITDTRVKLMNEILECIKLIKMYSWEKYFSHKLLDIRKKEEYWLHKTVYFQSLAISLTPAIPAISAIVTFLAHLSSGSSLTASQAFPITTFFGNMLRMALSSLKDSTRHFIDAHIALRRIKVFPFVTLLNSQFRSSFLFLQVALVNIAESNITLNRLQNILLLEEYTCHISKPIVKSQAVAIANGTFVYENSTLYAKKLKNIRKKKKIVSYLRSKVELEKLNESFQETEYIKVLSTIKFGVAKGGLTGICGHIGSGKSSLLLAALGQLKMINGCVLREGSCAYVSQQAWIINATFKENILFGNQFDAKRYYQTLTVCSLKEDLNMLPGGDETEIGERGINLSGGQKQRIALARALYANRDIYFLDDPLSAVDTHVGSYIFKNLILGALKNKCVLFVTHQIQFLKHCDQILVMHKGRIVEQGTHDELMQLNKEYATMAHSALLKTEIDSKYEIAIPIQTNKDSNNDSKRQIITCNAEDNDEYIEASTKIHKKEAILTTQEKMGIGSVKSYIYHIYVKSAGGYLIAVLVFLTLFLSIGSSAFSSWWLATWIKAGNGNIIDSNNNKTISSNNLNDNPNYLYYQNIYIGCIGIILLTSLLRGLVIMYATINASTTLHNKVFKKIIKTTVTFFETTPIGRIQNIFSRDIDEVDNYIPISVENMIQNIITCSFAIVFICAILPWYCLPLIILAAIFFYISRIFRVAMRDFKRMENISRSPVLSFITTTIHGLNTIHAFQKEKAFINKFEELFDLNNLCLYLCQSIMRWSAVRLDILAIASSSITAFLVIALKNQISPALAGLAMAYAMQMTGIFQYTVRLMAEIETRFISVERISYYLKTLQKEEISEQHLIDLPDQWPIDGELEFCKVELKYRKSLPPALNNISFIIKPGEHIGIVGRTGAGKSSLIIALFRLVEISAGKIKIDGIDIAKVKLKLLRTKLSIIPQDPVLFNGTIRSNLDPFKQFSDSEIWSVLEKTQLKEKVQVMPGQLDAPIEVEGKNLSVGERQLFCLSRALLRSAKILVLDEATAAVDPETEIAVQNTIQNEFSNTTILTIAHRLKTVISCDRIIVMKNGQIIEFDAPSVLLSNSNSEFSKMMTSAEKNIKEI</sequence>
<evidence type="ECO:0000256" key="4">
    <source>
        <dbReference type="ARBA" id="ARBA00022692"/>
    </source>
</evidence>
<feature type="domain" description="ABC transmembrane type-1" evidence="13">
    <location>
        <begin position="853"/>
        <end position="1148"/>
    </location>
</feature>
<dbReference type="Pfam" id="PF00005">
    <property type="entry name" value="ABC_tran"/>
    <property type="match status" value="2"/>
</dbReference>
<feature type="transmembrane region" description="Helical" evidence="11">
    <location>
        <begin position="201"/>
        <end position="220"/>
    </location>
</feature>
<dbReference type="GO" id="GO:0012505">
    <property type="term" value="C:endomembrane system"/>
    <property type="evidence" value="ECO:0007669"/>
    <property type="project" value="UniProtKB-SubCell"/>
</dbReference>
<proteinExistence type="inferred from homology"/>
<keyword evidence="9 11" id="KW-0472">Membrane</keyword>
<feature type="domain" description="ABC transporter" evidence="12">
    <location>
        <begin position="1186"/>
        <end position="1420"/>
    </location>
</feature>
<gene>
    <name evidence="14" type="ORF">APICC_01771</name>
</gene>